<dbReference type="AlphaFoldDB" id="A0A840TJC8"/>
<name>A0A840TJC8_9BACT</name>
<keyword evidence="1" id="KW-1133">Transmembrane helix</keyword>
<accession>A0A840TJC8</accession>
<keyword evidence="3" id="KW-1185">Reference proteome</keyword>
<evidence type="ECO:0000313" key="2">
    <source>
        <dbReference type="EMBL" id="MBB5283035.1"/>
    </source>
</evidence>
<comment type="caution">
    <text evidence="2">The sequence shown here is derived from an EMBL/GenBank/DDBJ whole genome shotgun (WGS) entry which is preliminary data.</text>
</comment>
<reference evidence="2 3" key="1">
    <citation type="submission" date="2020-08" db="EMBL/GenBank/DDBJ databases">
        <title>Genomic Encyclopedia of Type Strains, Phase IV (KMG-IV): sequencing the most valuable type-strain genomes for metagenomic binning, comparative biology and taxonomic classification.</title>
        <authorList>
            <person name="Goeker M."/>
        </authorList>
    </citation>
    <scope>NUCLEOTIDE SEQUENCE [LARGE SCALE GENOMIC DNA]</scope>
    <source>
        <strain evidence="2 3">DSM 105074</strain>
    </source>
</reference>
<sequence>MKSTDYDARPQGTFLYPGVVPRAFRSAKYLSGASGSGLRSHRYFGKAAGTGTFIIVFLFFGRKYKAGTPRQKGEVPAFLFGKWVKAG</sequence>
<evidence type="ECO:0000313" key="3">
    <source>
        <dbReference type="Proteomes" id="UP000557307"/>
    </source>
</evidence>
<protein>
    <submittedName>
        <fullName evidence="2">Uncharacterized protein</fullName>
    </submittedName>
</protein>
<dbReference type="Proteomes" id="UP000557307">
    <property type="component" value="Unassembled WGS sequence"/>
</dbReference>
<dbReference type="RefSeq" id="WP_184172088.1">
    <property type="nucleotide sequence ID" value="NZ_JACHGF010000002.1"/>
</dbReference>
<organism evidence="2 3">
    <name type="scientific">Rhabdobacter roseus</name>
    <dbReference type="NCBI Taxonomy" id="1655419"/>
    <lineage>
        <taxon>Bacteria</taxon>
        <taxon>Pseudomonadati</taxon>
        <taxon>Bacteroidota</taxon>
        <taxon>Cytophagia</taxon>
        <taxon>Cytophagales</taxon>
        <taxon>Cytophagaceae</taxon>
        <taxon>Rhabdobacter</taxon>
    </lineage>
</organism>
<evidence type="ECO:0000256" key="1">
    <source>
        <dbReference type="SAM" id="Phobius"/>
    </source>
</evidence>
<gene>
    <name evidence="2" type="ORF">HNQ92_001161</name>
</gene>
<dbReference type="EMBL" id="JACHGF010000002">
    <property type="protein sequence ID" value="MBB5283035.1"/>
    <property type="molecule type" value="Genomic_DNA"/>
</dbReference>
<keyword evidence="1" id="KW-0812">Transmembrane</keyword>
<proteinExistence type="predicted"/>
<keyword evidence="1" id="KW-0472">Membrane</keyword>
<feature type="transmembrane region" description="Helical" evidence="1">
    <location>
        <begin position="43"/>
        <end position="61"/>
    </location>
</feature>